<dbReference type="PANTHER" id="PTHR34156">
    <property type="entry name" value="OUTER MEMBRANE PROTEIN-RELATED-RELATED"/>
    <property type="match status" value="1"/>
</dbReference>
<keyword evidence="1 2" id="KW-0732">Signal</keyword>
<gene>
    <name evidence="4" type="ORF">PL78_06560</name>
</gene>
<feature type="signal peptide" evidence="2">
    <location>
        <begin position="1"/>
        <end position="21"/>
    </location>
</feature>
<dbReference type="Proteomes" id="UP000266744">
    <property type="component" value="Chromosome"/>
</dbReference>
<dbReference type="InterPro" id="IPR036275">
    <property type="entry name" value="YdgH-like_sf"/>
</dbReference>
<dbReference type="Gene3D" id="3.30.1660.10">
    <property type="entry name" value="Flavin-binding protein dodecin"/>
    <property type="match status" value="1"/>
</dbReference>
<evidence type="ECO:0000313" key="5">
    <source>
        <dbReference type="Proteomes" id="UP000266744"/>
    </source>
</evidence>
<dbReference type="InterPro" id="IPR051096">
    <property type="entry name" value="BhsA/McbA_stress_biofilm_assoc"/>
</dbReference>
<protein>
    <recommendedName>
        <fullName evidence="3">YdgH/BhsA/McbA-like domain-containing protein</fullName>
    </recommendedName>
</protein>
<dbReference type="SUPFAM" id="SSF159871">
    <property type="entry name" value="YdgH-like"/>
    <property type="match status" value="1"/>
</dbReference>
<dbReference type="InterPro" id="IPR025543">
    <property type="entry name" value="Dodecin-like"/>
</dbReference>
<evidence type="ECO:0000313" key="4">
    <source>
        <dbReference type="EMBL" id="ANI29501.1"/>
    </source>
</evidence>
<name>A0ABM6BJ49_YERET</name>
<feature type="domain" description="YdgH/BhsA/McbA-like" evidence="3">
    <location>
        <begin position="33"/>
        <end position="89"/>
    </location>
</feature>
<dbReference type="InterPro" id="IPR010854">
    <property type="entry name" value="YdgH/BhsA/McbA-like_dom"/>
</dbReference>
<reference evidence="4 5" key="1">
    <citation type="journal article" date="2016" name="Toxins">
        <title>The Draft Genome Sequence of the Yersinia entomophaga Entomopathogenic Type Strain MH96T.</title>
        <authorList>
            <person name="Hurst M.R."/>
            <person name="Beattie A."/>
            <person name="Altermann E."/>
            <person name="Moraga R.M."/>
            <person name="Harper L.A."/>
            <person name="Calder J."/>
            <person name="Laugraud A."/>
        </authorList>
    </citation>
    <scope>NUCLEOTIDE SEQUENCE [LARGE SCALE GENOMIC DNA]</scope>
    <source>
        <strain evidence="4 5">MH96</strain>
    </source>
</reference>
<evidence type="ECO:0000259" key="3">
    <source>
        <dbReference type="Pfam" id="PF07338"/>
    </source>
</evidence>
<sequence length="89" mass="9148">MKLLTFITAAFIASASFSSLAAQEVNREQASQLQAMGVVSVSGISGSPSDVEAALNAKAVADGASHYRVIGISSPGDSSYYTASAEIYR</sequence>
<accession>A0ABM6BJ49</accession>
<organism evidence="4 5">
    <name type="scientific">Yersinia entomophaga</name>
    <dbReference type="NCBI Taxonomy" id="935293"/>
    <lineage>
        <taxon>Bacteria</taxon>
        <taxon>Pseudomonadati</taxon>
        <taxon>Pseudomonadota</taxon>
        <taxon>Gammaproteobacteria</taxon>
        <taxon>Enterobacterales</taxon>
        <taxon>Yersiniaceae</taxon>
        <taxon>Yersinia</taxon>
    </lineage>
</organism>
<evidence type="ECO:0000256" key="2">
    <source>
        <dbReference type="SAM" id="SignalP"/>
    </source>
</evidence>
<dbReference type="Pfam" id="PF07338">
    <property type="entry name" value="YdgH_BhsA-like"/>
    <property type="match status" value="1"/>
</dbReference>
<feature type="chain" id="PRO_5045116771" description="YdgH/BhsA/McbA-like domain-containing protein" evidence="2">
    <location>
        <begin position="22"/>
        <end position="89"/>
    </location>
</feature>
<keyword evidence="5" id="KW-1185">Reference proteome</keyword>
<proteinExistence type="predicted"/>
<dbReference type="EMBL" id="CP010029">
    <property type="protein sequence ID" value="ANI29501.1"/>
    <property type="molecule type" value="Genomic_DNA"/>
</dbReference>
<evidence type="ECO:0000256" key="1">
    <source>
        <dbReference type="ARBA" id="ARBA00022729"/>
    </source>
</evidence>
<dbReference type="RefSeq" id="WP_064514153.1">
    <property type="nucleotide sequence ID" value="NZ_CBCSBH010000017.1"/>
</dbReference>